<accession>A0ABR1JV20</accession>
<keyword evidence="2" id="KW-1185">Reference proteome</keyword>
<organism evidence="1 2">
    <name type="scientific">Marasmiellus scandens</name>
    <dbReference type="NCBI Taxonomy" id="2682957"/>
    <lineage>
        <taxon>Eukaryota</taxon>
        <taxon>Fungi</taxon>
        <taxon>Dikarya</taxon>
        <taxon>Basidiomycota</taxon>
        <taxon>Agaricomycotina</taxon>
        <taxon>Agaricomycetes</taxon>
        <taxon>Agaricomycetidae</taxon>
        <taxon>Agaricales</taxon>
        <taxon>Marasmiineae</taxon>
        <taxon>Omphalotaceae</taxon>
        <taxon>Marasmiellus</taxon>
    </lineage>
</organism>
<proteinExistence type="predicted"/>
<comment type="caution">
    <text evidence="1">The sequence shown here is derived from an EMBL/GenBank/DDBJ whole genome shotgun (WGS) entry which is preliminary data.</text>
</comment>
<dbReference type="PANTHER" id="PTHR16469">
    <property type="entry name" value="UBIQUITIN-ASSOCIATED AND SH3 DOMAIN-CONTAINING BA-RELATED"/>
    <property type="match status" value="1"/>
</dbReference>
<dbReference type="SUPFAM" id="SSF53254">
    <property type="entry name" value="Phosphoglycerate mutase-like"/>
    <property type="match status" value="1"/>
</dbReference>
<dbReference type="InterPro" id="IPR029033">
    <property type="entry name" value="His_PPase_superfam"/>
</dbReference>
<name>A0ABR1JV20_9AGAR</name>
<reference evidence="1 2" key="1">
    <citation type="submission" date="2024-01" db="EMBL/GenBank/DDBJ databases">
        <title>A draft genome for the cacao thread blight pathogen Marasmiellus scandens.</title>
        <authorList>
            <person name="Baruah I.K."/>
            <person name="Leung J."/>
            <person name="Bukari Y."/>
            <person name="Amoako-Attah I."/>
            <person name="Meinhardt L.W."/>
            <person name="Bailey B.A."/>
            <person name="Cohen S.P."/>
        </authorList>
    </citation>
    <scope>NUCLEOTIDE SEQUENCE [LARGE SCALE GENOMIC DNA]</scope>
    <source>
        <strain evidence="1 2">GH-19</strain>
    </source>
</reference>
<dbReference type="Gene3D" id="3.40.50.1240">
    <property type="entry name" value="Phosphoglycerate mutase-like"/>
    <property type="match status" value="1"/>
</dbReference>
<dbReference type="InterPro" id="IPR013078">
    <property type="entry name" value="His_Pase_superF_clade-1"/>
</dbReference>
<evidence type="ECO:0000313" key="2">
    <source>
        <dbReference type="Proteomes" id="UP001498398"/>
    </source>
</evidence>
<gene>
    <name evidence="1" type="primary">TFC7_2</name>
    <name evidence="1" type="ORF">VKT23_005558</name>
</gene>
<dbReference type="PANTHER" id="PTHR16469:SF51">
    <property type="entry name" value="TRANSCRIPTION FACTOR TAU 55 KDA SUBUNIT"/>
    <property type="match status" value="1"/>
</dbReference>
<dbReference type="Proteomes" id="UP001498398">
    <property type="component" value="Unassembled WGS sequence"/>
</dbReference>
<dbReference type="CDD" id="cd07067">
    <property type="entry name" value="HP_PGM_like"/>
    <property type="match status" value="1"/>
</dbReference>
<sequence length="233" mass="26096">MLFYSFLIEEIGFRLRWIDDSQRYNKNDPLSDSGLAQAKDLANYLVSLPEESRPTAIFSSPYARCLQTSQPVAIALNIPIYIDYRLSEWHSDVSGQQGIAAYHPPSPAELSKKFPQIDLSASWAPPVWVAPSQGETVDVIRARVKAFIPDMIREIEESFNGKHERILLMSHAAPLIALVQALLGEDASPRPGCCSLSELVRKPGGEGWSAKRLDDASFVSGDVRRWGFEDYYH</sequence>
<dbReference type="EMBL" id="JBANRG010000006">
    <property type="protein sequence ID" value="KAK7465587.1"/>
    <property type="molecule type" value="Genomic_DNA"/>
</dbReference>
<dbReference type="InterPro" id="IPR051710">
    <property type="entry name" value="Phosphatase_SH3-domain"/>
</dbReference>
<evidence type="ECO:0000313" key="1">
    <source>
        <dbReference type="EMBL" id="KAK7465587.1"/>
    </source>
</evidence>
<dbReference type="Pfam" id="PF00300">
    <property type="entry name" value="His_Phos_1"/>
    <property type="match status" value="1"/>
</dbReference>
<protein>
    <submittedName>
        <fullName evidence="1">C6 zinc cluster transcription factor-like protein</fullName>
    </submittedName>
</protein>